<name>A0AAD4R476_9BILA</name>
<dbReference type="InterPro" id="IPR029123">
    <property type="entry name" value="RBM39_linker"/>
</dbReference>
<dbReference type="PANTHER" id="PTHR48036">
    <property type="entry name" value="SPLICING FACTOR (PAD-1), PUTATIVE (AFU_ORTHOLOGUE AFUA_1G15810)-RELATED"/>
    <property type="match status" value="1"/>
</dbReference>
<keyword evidence="1" id="KW-0597">Phosphoprotein</keyword>
<dbReference type="NCBIfam" id="TIGR01622">
    <property type="entry name" value="SF-CC1"/>
    <property type="match status" value="1"/>
</dbReference>
<feature type="compositionally biased region" description="Basic residues" evidence="5">
    <location>
        <begin position="152"/>
        <end position="163"/>
    </location>
</feature>
<dbReference type="SUPFAM" id="SSF54928">
    <property type="entry name" value="RNA-binding domain, RBD"/>
    <property type="match status" value="2"/>
</dbReference>
<dbReference type="InterPro" id="IPR006509">
    <property type="entry name" value="RBM39_SF"/>
</dbReference>
<dbReference type="InterPro" id="IPR012677">
    <property type="entry name" value="Nucleotide-bd_a/b_plait_sf"/>
</dbReference>
<feature type="compositionally biased region" description="Basic residues" evidence="5">
    <location>
        <begin position="85"/>
        <end position="95"/>
    </location>
</feature>
<feature type="compositionally biased region" description="Basic and acidic residues" evidence="5">
    <location>
        <begin position="212"/>
        <end position="221"/>
    </location>
</feature>
<sequence length="579" mass="65852">MGDIENVDDLLEKAFDRVEDADRNGSSKYPMDDIVMAEARRQGIQDRQNPEEMARRRAESRRRKHSPSSSEEDAPDSKMEDSKGGKRKRSRSRDRKKSDSSRDRKKRSRSPSERHSRKRSGSRERKRRTRTRSRSGSRDRKRRDRSRDRSSERRRRSRSRSFSRPKIIDHRGSPPWRRSPPPRSRLPGPERRDVLDSLSMPFTPRRSPPKNAKMDMTPEERDERTVFILQLSRNTRPRDLEEFFSSVGHVRDVRIITDSKTRRSKGIAYVEFWEREGVALAMGLNGQKLLGCPLVIQMTCAERNRAAASTMGGAIGLGLTNSVGPLKLCVSNLHPHITDDMLSAIFEPFGKIDRCKIERDSTGSSKGFGYVEFRHTDEGKRAVEQLNGFELAAKNIRITFVDDDESQRPQPPPQQQLSLESEDRMGISNAGRLELMAKLAQGTGAGTQVPQNTRDAIASQQAQSQQAADGIPAIATQCFMLSNMFDPTEETQEGWEQDVRDDVIEECESCVHIYVDKASQGNVYVKCPTVAIAHKSVMALHGRWFAGKVITANYVPVNSYHELFPDSRYPTASLKPRKR</sequence>
<dbReference type="Pfam" id="PF00076">
    <property type="entry name" value="RRM_1"/>
    <property type="match status" value="2"/>
</dbReference>
<dbReference type="InterPro" id="IPR000504">
    <property type="entry name" value="RRM_dom"/>
</dbReference>
<feature type="compositionally biased region" description="Basic residues" evidence="5">
    <location>
        <begin position="103"/>
        <end position="144"/>
    </location>
</feature>
<dbReference type="Gene3D" id="3.30.70.330">
    <property type="match status" value="3"/>
</dbReference>
<evidence type="ECO:0000256" key="1">
    <source>
        <dbReference type="ARBA" id="ARBA00022553"/>
    </source>
</evidence>
<proteinExistence type="predicted"/>
<protein>
    <submittedName>
        <fullName evidence="7">RNA recognition motif domain-containing protein</fullName>
    </submittedName>
</protein>
<comment type="caution">
    <text evidence="7">The sequence shown here is derived from an EMBL/GenBank/DDBJ whole genome shotgun (WGS) entry which is preliminary data.</text>
</comment>
<evidence type="ECO:0000313" key="8">
    <source>
        <dbReference type="Proteomes" id="UP001201812"/>
    </source>
</evidence>
<dbReference type="SMART" id="SM00360">
    <property type="entry name" value="RRM"/>
    <property type="match status" value="2"/>
</dbReference>
<dbReference type="CDD" id="cd12283">
    <property type="entry name" value="RRM1_RBM39_like"/>
    <property type="match status" value="1"/>
</dbReference>
<keyword evidence="3 4" id="KW-0694">RNA-binding</keyword>
<evidence type="ECO:0000256" key="4">
    <source>
        <dbReference type="PROSITE-ProRule" id="PRU00176"/>
    </source>
</evidence>
<keyword evidence="8" id="KW-1185">Reference proteome</keyword>
<keyword evidence="2" id="KW-0677">Repeat</keyword>
<organism evidence="7 8">
    <name type="scientific">Ditylenchus destructor</name>
    <dbReference type="NCBI Taxonomy" id="166010"/>
    <lineage>
        <taxon>Eukaryota</taxon>
        <taxon>Metazoa</taxon>
        <taxon>Ecdysozoa</taxon>
        <taxon>Nematoda</taxon>
        <taxon>Chromadorea</taxon>
        <taxon>Rhabditida</taxon>
        <taxon>Tylenchina</taxon>
        <taxon>Tylenchomorpha</taxon>
        <taxon>Sphaerularioidea</taxon>
        <taxon>Anguinidae</taxon>
        <taxon>Anguininae</taxon>
        <taxon>Ditylenchus</taxon>
    </lineage>
</organism>
<accession>A0AAD4R476</accession>
<dbReference type="Pfam" id="PF15519">
    <property type="entry name" value="RBM39linker"/>
    <property type="match status" value="1"/>
</dbReference>
<gene>
    <name evidence="7" type="ORF">DdX_11814</name>
</gene>
<reference evidence="7" key="1">
    <citation type="submission" date="2022-01" db="EMBL/GenBank/DDBJ databases">
        <title>Genome Sequence Resource for Two Populations of Ditylenchus destructor, the Migratory Endoparasitic Phytonematode.</title>
        <authorList>
            <person name="Zhang H."/>
            <person name="Lin R."/>
            <person name="Xie B."/>
        </authorList>
    </citation>
    <scope>NUCLEOTIDE SEQUENCE</scope>
    <source>
        <strain evidence="7">BazhouSP</strain>
    </source>
</reference>
<dbReference type="EMBL" id="JAKKPZ010000035">
    <property type="protein sequence ID" value="KAI1708433.1"/>
    <property type="molecule type" value="Genomic_DNA"/>
</dbReference>
<feature type="domain" description="RRM" evidence="6">
    <location>
        <begin position="326"/>
        <end position="403"/>
    </location>
</feature>
<feature type="region of interest" description="Disordered" evidence="5">
    <location>
        <begin position="400"/>
        <end position="422"/>
    </location>
</feature>
<dbReference type="AlphaFoldDB" id="A0AAD4R476"/>
<evidence type="ECO:0000256" key="2">
    <source>
        <dbReference type="ARBA" id="ARBA00022737"/>
    </source>
</evidence>
<feature type="region of interest" description="Disordered" evidence="5">
    <location>
        <begin position="17"/>
        <end position="221"/>
    </location>
</feature>
<dbReference type="PROSITE" id="PS50102">
    <property type="entry name" value="RRM"/>
    <property type="match status" value="2"/>
</dbReference>
<dbReference type="InterPro" id="IPR035979">
    <property type="entry name" value="RBD_domain_sf"/>
</dbReference>
<evidence type="ECO:0000256" key="5">
    <source>
        <dbReference type="SAM" id="MobiDB-lite"/>
    </source>
</evidence>
<evidence type="ECO:0000256" key="3">
    <source>
        <dbReference type="ARBA" id="ARBA00022884"/>
    </source>
</evidence>
<feature type="domain" description="RRM" evidence="6">
    <location>
        <begin position="224"/>
        <end position="301"/>
    </location>
</feature>
<feature type="compositionally biased region" description="Basic and acidic residues" evidence="5">
    <location>
        <begin position="75"/>
        <end position="84"/>
    </location>
</feature>
<evidence type="ECO:0000313" key="7">
    <source>
        <dbReference type="EMBL" id="KAI1708433.1"/>
    </source>
</evidence>
<dbReference type="CDD" id="cd12285">
    <property type="entry name" value="RRM3_RBM39_like"/>
    <property type="match status" value="1"/>
</dbReference>
<feature type="compositionally biased region" description="Basic and acidic residues" evidence="5">
    <location>
        <begin position="38"/>
        <end position="57"/>
    </location>
</feature>
<dbReference type="Proteomes" id="UP001201812">
    <property type="component" value="Unassembled WGS sequence"/>
</dbReference>
<dbReference type="GO" id="GO:0006397">
    <property type="term" value="P:mRNA processing"/>
    <property type="evidence" value="ECO:0007669"/>
    <property type="project" value="InterPro"/>
</dbReference>
<dbReference type="GO" id="GO:0005634">
    <property type="term" value="C:nucleus"/>
    <property type="evidence" value="ECO:0007669"/>
    <property type="project" value="InterPro"/>
</dbReference>
<dbReference type="GO" id="GO:0003723">
    <property type="term" value="F:RNA binding"/>
    <property type="evidence" value="ECO:0007669"/>
    <property type="project" value="UniProtKB-UniRule"/>
</dbReference>
<evidence type="ECO:0000259" key="6">
    <source>
        <dbReference type="PROSITE" id="PS50102"/>
    </source>
</evidence>